<dbReference type="GO" id="GO:0005525">
    <property type="term" value="F:GTP binding"/>
    <property type="evidence" value="ECO:0007669"/>
    <property type="project" value="UniProtKB-KW"/>
</dbReference>
<keyword evidence="3" id="KW-1003">Cell membrane</keyword>
<dbReference type="GO" id="GO:0007264">
    <property type="term" value="P:small GTPase-mediated signal transduction"/>
    <property type="evidence" value="ECO:0007669"/>
    <property type="project" value="InterPro"/>
</dbReference>
<dbReference type="InterPro" id="IPR003578">
    <property type="entry name" value="Small_GTPase_Rho"/>
</dbReference>
<dbReference type="PROSITE" id="PS51419">
    <property type="entry name" value="RAB"/>
    <property type="match status" value="1"/>
</dbReference>
<dbReference type="STRING" id="6526.A0A2C9KC42"/>
<dbReference type="Gene3D" id="3.30.710.10">
    <property type="entry name" value="Potassium Channel Kv1.1, Chain A"/>
    <property type="match status" value="2"/>
</dbReference>
<dbReference type="CDD" id="cd18299">
    <property type="entry name" value="BTB1_POZ_RhoBTB"/>
    <property type="match status" value="1"/>
</dbReference>
<dbReference type="VEuPathDB" id="VectorBase:BGLB017430"/>
<comment type="similarity">
    <text evidence="2">Belongs to the small GTPase superfamily. Rho family.</text>
</comment>
<dbReference type="SMART" id="SM00174">
    <property type="entry name" value="RHO"/>
    <property type="match status" value="1"/>
</dbReference>
<accession>A0A2C9KC42</accession>
<dbReference type="SUPFAM" id="SSF54695">
    <property type="entry name" value="POZ domain"/>
    <property type="match status" value="2"/>
</dbReference>
<dbReference type="Proteomes" id="UP000076420">
    <property type="component" value="Unassembled WGS sequence"/>
</dbReference>
<dbReference type="NCBIfam" id="TIGR00231">
    <property type="entry name" value="small_GTP"/>
    <property type="match status" value="1"/>
</dbReference>
<evidence type="ECO:0000256" key="2">
    <source>
        <dbReference type="ARBA" id="ARBA00010142"/>
    </source>
</evidence>
<dbReference type="SUPFAM" id="SSF52540">
    <property type="entry name" value="P-loop containing nucleoside triphosphate hydrolases"/>
    <property type="match status" value="1"/>
</dbReference>
<dbReference type="SMART" id="SM00175">
    <property type="entry name" value="RAB"/>
    <property type="match status" value="1"/>
</dbReference>
<dbReference type="InterPro" id="IPR001806">
    <property type="entry name" value="Small_GTPase"/>
</dbReference>
<dbReference type="FunFam" id="3.40.50.300:FF:000983">
    <property type="entry name" value="Rho family GTPase"/>
    <property type="match status" value="1"/>
</dbReference>
<dbReference type="SMART" id="SM00173">
    <property type="entry name" value="RAS"/>
    <property type="match status" value="1"/>
</dbReference>
<reference evidence="14" key="2">
    <citation type="submission" date="2025-04" db="UniProtKB">
        <authorList>
            <consortium name="RefSeq"/>
        </authorList>
    </citation>
    <scope>IDENTIFICATION</scope>
</reference>
<keyword evidence="7" id="KW-0472">Membrane</keyword>
<dbReference type="KEGG" id="bgt:106062294"/>
<dbReference type="GeneID" id="106062294"/>
<keyword evidence="4" id="KW-0488">Methylation</keyword>
<dbReference type="GO" id="GO:0005886">
    <property type="term" value="C:plasma membrane"/>
    <property type="evidence" value="ECO:0007669"/>
    <property type="project" value="UniProtKB-SubCell"/>
</dbReference>
<dbReference type="SMART" id="SM00225">
    <property type="entry name" value="BTB"/>
    <property type="match status" value="2"/>
</dbReference>
<dbReference type="RefSeq" id="XP_013076015.1">
    <property type="nucleotide sequence ID" value="XM_013220561.2"/>
</dbReference>
<evidence type="ECO:0000313" key="11">
    <source>
        <dbReference type="EnsemblMetazoa" id="BGLB017430-PA"/>
    </source>
</evidence>
<dbReference type="PROSITE" id="PS51421">
    <property type="entry name" value="RAS"/>
    <property type="match status" value="1"/>
</dbReference>
<gene>
    <name evidence="11" type="primary">106062294</name>
    <name evidence="14" type="synonym">LOC106062294</name>
</gene>
<dbReference type="Pfam" id="PF00071">
    <property type="entry name" value="Ras"/>
    <property type="match status" value="1"/>
</dbReference>
<dbReference type="VEuPathDB" id="VectorBase:BGLAX_048487"/>
<dbReference type="InterPro" id="IPR000210">
    <property type="entry name" value="BTB/POZ_dom"/>
</dbReference>
<proteinExistence type="inferred from homology"/>
<dbReference type="InterPro" id="IPR011333">
    <property type="entry name" value="SKP1/BTB/POZ_sf"/>
</dbReference>
<keyword evidence="6" id="KW-0342">GTP-binding</keyword>
<dbReference type="AlphaFoldDB" id="A0A2C9KC42"/>
<dbReference type="InterPro" id="IPR005225">
    <property type="entry name" value="Small_GTP-bd"/>
</dbReference>
<keyword evidence="8" id="KW-0449">Lipoprotein</keyword>
<comment type="subcellular location">
    <subcellularLocation>
        <location evidence="1">Cell membrane</location>
        <topology evidence="1">Lipid-anchor</topology>
        <orientation evidence="1">Cytoplasmic side</orientation>
    </subcellularLocation>
</comment>
<dbReference type="PRINTS" id="PR00449">
    <property type="entry name" value="RASTRNSFRMNG"/>
</dbReference>
<keyword evidence="13" id="KW-1185">Reference proteome</keyword>
<dbReference type="PROSITE" id="PS51420">
    <property type="entry name" value="RHO"/>
    <property type="match status" value="1"/>
</dbReference>
<evidence type="ECO:0000256" key="6">
    <source>
        <dbReference type="ARBA" id="ARBA00023134"/>
    </source>
</evidence>
<dbReference type="OrthoDB" id="10251809at2759"/>
<evidence type="ECO:0000256" key="3">
    <source>
        <dbReference type="ARBA" id="ARBA00022475"/>
    </source>
</evidence>
<evidence type="ECO:0000256" key="1">
    <source>
        <dbReference type="ARBA" id="ARBA00004342"/>
    </source>
</evidence>
<name>A0A2C9KC42_BIOGL</name>
<protein>
    <submittedName>
        <fullName evidence="14">Rho-related protein racA-like isoform X1</fullName>
    </submittedName>
</protein>
<organism evidence="11 12">
    <name type="scientific">Biomphalaria glabrata</name>
    <name type="common">Bloodfluke planorb</name>
    <name type="synonym">Freshwater snail</name>
    <dbReference type="NCBI Taxonomy" id="6526"/>
    <lineage>
        <taxon>Eukaryota</taxon>
        <taxon>Metazoa</taxon>
        <taxon>Spiralia</taxon>
        <taxon>Lophotrochozoa</taxon>
        <taxon>Mollusca</taxon>
        <taxon>Gastropoda</taxon>
        <taxon>Heterobranchia</taxon>
        <taxon>Euthyneura</taxon>
        <taxon>Panpulmonata</taxon>
        <taxon>Hygrophila</taxon>
        <taxon>Lymnaeoidea</taxon>
        <taxon>Planorbidae</taxon>
        <taxon>Biomphalaria</taxon>
    </lineage>
</organism>
<keyword evidence="5" id="KW-0547">Nucleotide-binding</keyword>
<evidence type="ECO:0000313" key="14">
    <source>
        <dbReference type="RefSeq" id="XP_013076015.1"/>
    </source>
</evidence>
<dbReference type="OMA" id="MCELYTT"/>
<evidence type="ECO:0000259" key="10">
    <source>
        <dbReference type="PROSITE" id="PS50097"/>
    </source>
</evidence>
<dbReference type="PANTHER" id="PTHR24072">
    <property type="entry name" value="RHO FAMILY GTPASE"/>
    <property type="match status" value="1"/>
</dbReference>
<evidence type="ECO:0000313" key="12">
    <source>
        <dbReference type="Proteomes" id="UP000076420"/>
    </source>
</evidence>
<evidence type="ECO:0000256" key="5">
    <source>
        <dbReference type="ARBA" id="ARBA00022741"/>
    </source>
</evidence>
<dbReference type="CDD" id="cd00157">
    <property type="entry name" value="Rho"/>
    <property type="match status" value="1"/>
</dbReference>
<dbReference type="Pfam" id="PF00651">
    <property type="entry name" value="BTB"/>
    <property type="match status" value="3"/>
</dbReference>
<evidence type="ECO:0000256" key="9">
    <source>
        <dbReference type="ARBA" id="ARBA00023289"/>
    </source>
</evidence>
<feature type="domain" description="BTB" evidence="10">
    <location>
        <begin position="228"/>
        <end position="334"/>
    </location>
</feature>
<evidence type="ECO:0000256" key="4">
    <source>
        <dbReference type="ARBA" id="ARBA00022481"/>
    </source>
</evidence>
<dbReference type="PROSITE" id="PS50097">
    <property type="entry name" value="BTB"/>
    <property type="match status" value="2"/>
</dbReference>
<reference evidence="11" key="1">
    <citation type="submission" date="2020-05" db="UniProtKB">
        <authorList>
            <consortium name="EnsemblMetazoa"/>
        </authorList>
    </citation>
    <scope>IDENTIFICATION</scope>
    <source>
        <strain evidence="11">BB02</strain>
    </source>
</reference>
<evidence type="ECO:0000313" key="13">
    <source>
        <dbReference type="Proteomes" id="UP001165740"/>
    </source>
</evidence>
<evidence type="ECO:0000256" key="7">
    <source>
        <dbReference type="ARBA" id="ARBA00023136"/>
    </source>
</evidence>
<keyword evidence="9" id="KW-0636">Prenylation</keyword>
<dbReference type="CDD" id="cd18499">
    <property type="entry name" value="BACK_RHOBTB"/>
    <property type="match status" value="1"/>
</dbReference>
<dbReference type="Gene3D" id="3.40.50.300">
    <property type="entry name" value="P-loop containing nucleotide triphosphate hydrolases"/>
    <property type="match status" value="1"/>
</dbReference>
<dbReference type="InterPro" id="IPR027417">
    <property type="entry name" value="P-loop_NTPase"/>
</dbReference>
<feature type="domain" description="BTB" evidence="10">
    <location>
        <begin position="397"/>
        <end position="467"/>
    </location>
</feature>
<dbReference type="GO" id="GO:0003924">
    <property type="term" value="F:GTPase activity"/>
    <property type="evidence" value="ECO:0007669"/>
    <property type="project" value="InterPro"/>
</dbReference>
<dbReference type="EnsemblMetazoa" id="BGLB017430-RA">
    <property type="protein sequence ID" value="BGLB017430-PA"/>
    <property type="gene ID" value="BGLB017430"/>
</dbReference>
<evidence type="ECO:0000256" key="8">
    <source>
        <dbReference type="ARBA" id="ARBA00023288"/>
    </source>
</evidence>
<sequence length="591" mass="66842">MQNVKLVVVGDGGVGKSCMLIAYTTNCFPGEYVPTVFDNYSANVMVDGKAINLGLWDTAGQEDYDRLRPLSYPQTDVFCVCYSVERRASLDNIRHKWLPEIKHFCPDVPVVIVACKTDLNYTEGRKRDVIRSEEGRALANELKTAFAETSALTQHGLKECFDGAIRLGLGNVSSAKTKSIFSRKSKKKNEQTIFPPVMPPAGKAPWMEIESSTFADNWYKTLQNPKFHDVTFLVEGTRRLHAHRVVICSASKFFGKVLSSTLPCSNSQLQELNHIDSFSREDLNAGKVQGICSVYDTGSSYGLDTTIEISADIKAKTFVRVLEFLYTGLPNVPEDADETEIKELKRLAGIFQLHYLSTICDNILNEEDFLNPSIGSYINDETGAKMKELFMNQEVYSDVVFVVEGTQIYAQKVILSTRNEVMAAMFLGSFMESAQDKITTVNIPHASRENFMSLLDYIYTDHAPLEESEDLVGMMSLADENGLTRLVNLCELYISKEVDRACQNRIERSEIDVVGLLNTAHMLNARQLVTFCLHFIATNYNAFSKRQEFCELTEIDRKHVDEHRWPPLDYLQQVEEYEKQMSKRGEKCVLM</sequence>
<dbReference type="Proteomes" id="UP001165740">
    <property type="component" value="Chromosome 11"/>
</dbReference>